<evidence type="ECO:0000313" key="3">
    <source>
        <dbReference type="Proteomes" id="UP000886469"/>
    </source>
</evidence>
<dbReference type="Pfam" id="PF13379">
    <property type="entry name" value="NMT1_2"/>
    <property type="match status" value="1"/>
</dbReference>
<feature type="chain" id="PRO_5046168219" evidence="1">
    <location>
        <begin position="21"/>
        <end position="332"/>
    </location>
</feature>
<dbReference type="EMBL" id="SPMX01000009">
    <property type="protein sequence ID" value="NMQ04513.1"/>
    <property type="molecule type" value="Genomic_DNA"/>
</dbReference>
<accession>A0ABX1T5X5</accession>
<name>A0ABX1T5X5_9PROT</name>
<sequence length="332" mass="36687">MSSRVLAAIVLLGTLFTAQAETTEVRLAQQYGISYLPLMQIEQNRLLEKHAAARGLGEIKVTWSKFAGGNVMNDALLSGSLDFAAAGVAPATTLWAKTRGTPSEVKLVTAMNSMPMYLNTRNPNVRSIKDFTDKDKIALPAVKVSIQSVTLQMAAEKLFGEGNHNKLDALTVTLSHPDALVALLSGSSEISAHFTTPPYQYQELEKPGIHTVLNSYEVLGGPATLNVIYTTTRFREANPKIYQAFLAAFEEAIALINRDKRAAAEFYLKYSKDKDTVKDILAILNDPQIEFTQTPKNITRYADFLFKIGTIKYRPASWKELFFPEIHHLSGS</sequence>
<dbReference type="SUPFAM" id="SSF53850">
    <property type="entry name" value="Periplasmic binding protein-like II"/>
    <property type="match status" value="1"/>
</dbReference>
<reference evidence="2" key="1">
    <citation type="submission" date="2019-03" db="EMBL/GenBank/DDBJ databases">
        <title>Metabolic reconstructions from genomes of highly enriched 'Candidatus Accumulibacter' and 'Candidatus Competibacter' bioreactor populations.</title>
        <authorList>
            <person name="Annavajhala M.K."/>
            <person name="Welles L."/>
            <person name="Abbas B."/>
            <person name="Sorokin D."/>
            <person name="Park H."/>
            <person name="Van Loosdrecht M."/>
            <person name="Chandran K."/>
        </authorList>
    </citation>
    <scope>NUCLEOTIDE SEQUENCE</scope>
    <source>
        <strain evidence="2">SBR_L</strain>
    </source>
</reference>
<protein>
    <submittedName>
        <fullName evidence="2">ABC transporter substrate-binding protein</fullName>
    </submittedName>
</protein>
<comment type="caution">
    <text evidence="2">The sequence shown here is derived from an EMBL/GenBank/DDBJ whole genome shotgun (WGS) entry which is preliminary data.</text>
</comment>
<dbReference type="Gene3D" id="3.40.190.10">
    <property type="entry name" value="Periplasmic binding protein-like II"/>
    <property type="match status" value="2"/>
</dbReference>
<keyword evidence="1" id="KW-0732">Signal</keyword>
<dbReference type="PANTHER" id="PTHR30024:SF2">
    <property type="entry name" value="ABC TRANSPORTER SUBSTRATE-BINDING PROTEIN"/>
    <property type="match status" value="1"/>
</dbReference>
<dbReference type="Proteomes" id="UP000886469">
    <property type="component" value="Unassembled WGS sequence"/>
</dbReference>
<keyword evidence="3" id="KW-1185">Reference proteome</keyword>
<feature type="signal peptide" evidence="1">
    <location>
        <begin position="1"/>
        <end position="20"/>
    </location>
</feature>
<evidence type="ECO:0000256" key="1">
    <source>
        <dbReference type="SAM" id="SignalP"/>
    </source>
</evidence>
<dbReference type="PANTHER" id="PTHR30024">
    <property type="entry name" value="ALIPHATIC SULFONATES-BINDING PROTEIN-RELATED"/>
    <property type="match status" value="1"/>
</dbReference>
<organism evidence="2 3">
    <name type="scientific">Candidatus Accumulibacter contiguus</name>
    <dbReference type="NCBI Taxonomy" id="2954381"/>
    <lineage>
        <taxon>Bacteria</taxon>
        <taxon>Pseudomonadati</taxon>
        <taxon>Pseudomonadota</taxon>
        <taxon>Betaproteobacteria</taxon>
        <taxon>Candidatus Accumulibacter</taxon>
    </lineage>
</organism>
<proteinExistence type="predicted"/>
<evidence type="ECO:0000313" key="2">
    <source>
        <dbReference type="EMBL" id="NMQ04513.1"/>
    </source>
</evidence>
<gene>
    <name evidence="2" type="ORF">E4Q08_04180</name>
</gene>